<dbReference type="AlphaFoldDB" id="A0A1Z4N859"/>
<evidence type="ECO:0000313" key="2">
    <source>
        <dbReference type="Proteomes" id="UP000218785"/>
    </source>
</evidence>
<dbReference type="EMBL" id="AP018248">
    <property type="protein sequence ID" value="BAZ01909.1"/>
    <property type="molecule type" value="Genomic_DNA"/>
</dbReference>
<proteinExistence type="predicted"/>
<protein>
    <submittedName>
        <fullName evidence="1">Uncharacterized protein</fullName>
    </submittedName>
</protein>
<dbReference type="RefSeq" id="WP_190445864.1">
    <property type="nucleotide sequence ID" value="NZ_CAWNJS010000001.1"/>
</dbReference>
<evidence type="ECO:0000313" key="1">
    <source>
        <dbReference type="EMBL" id="BAZ01909.1"/>
    </source>
</evidence>
<reference evidence="1 2" key="1">
    <citation type="submission" date="2017-06" db="EMBL/GenBank/DDBJ databases">
        <title>Genome sequencing of cyanobaciteial culture collection at National Institute for Environmental Studies (NIES).</title>
        <authorList>
            <person name="Hirose Y."/>
            <person name="Shimura Y."/>
            <person name="Fujisawa T."/>
            <person name="Nakamura Y."/>
            <person name="Kawachi M."/>
        </authorList>
    </citation>
    <scope>NUCLEOTIDE SEQUENCE [LARGE SCALE GENOMIC DNA]</scope>
    <source>
        <strain evidence="1 2">NIES-37</strain>
    </source>
</reference>
<sequence>MKTMTLMNDQILIEQYIQGKIKLGFSQNFRIESIGETIQLLTKNGFFIATTNLADETRVFQVRQESHHWEFLNQILLNNRFMPTIKSGSGLLQYEYYPLPKCYKMHYTEALDLWKLWRSQCNLKVNNCEQLNLLVLNNNNWQKIVDLAFSRESVFIKTAADEIVVDNCDRVLWLLYVQEEPELATVIQTSKVVKENNSPQIAKVTDNQSMCVVQDKQQNDYVACESNPFIASLVSSPTVTTNNIVKLHQGKLYIQTPEGEVVVEGSNLKFWFTQPGTQNLVPQSVVIK</sequence>
<keyword evidence="2" id="KW-1185">Reference proteome</keyword>
<organism evidence="1 2">
    <name type="scientific">Tolypothrix tenuis PCC 7101</name>
    <dbReference type="NCBI Taxonomy" id="231146"/>
    <lineage>
        <taxon>Bacteria</taxon>
        <taxon>Bacillati</taxon>
        <taxon>Cyanobacteriota</taxon>
        <taxon>Cyanophyceae</taxon>
        <taxon>Nostocales</taxon>
        <taxon>Tolypothrichaceae</taxon>
        <taxon>Tolypothrix</taxon>
    </lineage>
</organism>
<accession>A0A1Z4N859</accession>
<dbReference type="KEGG" id="ttq:NIES37_59160"/>
<name>A0A1Z4N859_9CYAN</name>
<dbReference type="Proteomes" id="UP000218785">
    <property type="component" value="Chromosome"/>
</dbReference>
<gene>
    <name evidence="1" type="ORF">NIES37_59160</name>
</gene>